<feature type="chain" id="PRO_5031027097" evidence="10">
    <location>
        <begin position="22"/>
        <end position="565"/>
    </location>
</feature>
<feature type="signal peptide" evidence="10">
    <location>
        <begin position="1"/>
        <end position="21"/>
    </location>
</feature>
<dbReference type="Gene3D" id="1.10.287.950">
    <property type="entry name" value="Methyl-accepting chemotaxis protein"/>
    <property type="match status" value="1"/>
</dbReference>
<keyword evidence="2" id="KW-1003">Cell membrane</keyword>
<dbReference type="PROSITE" id="PS50111">
    <property type="entry name" value="CHEMOTAXIS_TRANSDUC_2"/>
    <property type="match status" value="1"/>
</dbReference>
<evidence type="ECO:0000256" key="2">
    <source>
        <dbReference type="ARBA" id="ARBA00022475"/>
    </source>
</evidence>
<evidence type="ECO:0000256" key="6">
    <source>
        <dbReference type="ARBA" id="ARBA00023136"/>
    </source>
</evidence>
<sequence length="565" mass="59159">MTWLIALSLCLLSLVTAGVTATVLAINAERSATERQEANMRVARSVLQRHGRYATVNGDLLTIDGHVLNGDHSAVDRVKELVGGTATIFRGDTRVATNVKNKDGSRATGTKLTSDAVRETVLRDGRNYRGRADILGTNYFTAYDPIKDANGAVVGILYVGIPAADFLASVHEVQGSIAIVAVLVTLCAALACLALTRKMFRPLGEMRHAMTELAGGQRDVAVPGTERRDEIGAMAKALVVFRDAGEAKARADAEQQQVVDALAQQLAALADGRLTQRLGQTLPAAYATLAKDFDRALSSIHDALLGISRGSETVYRFTAELTQASDDLSCRTEQQAASLEETAAAMSAIADTVNNAATGAASAQEAMHRVHGEARDGAQVVREAVAAMGRLEQASNEISEIIAVIDGIAFQTNLLALNAGVEAARAGDAGKGFAVVASEVRALAGRCSDAATDVRQRIVLSGQQVEDGVRLVNDTGSALERITTQIGAITTQVSDIATNASAQAEGLRQIDIALAQIDGTTQQNAAMVEEVTAVTRKLETQAGALGSQIARFDVGAAPPPLARAA</sequence>
<dbReference type="GO" id="GO:0005886">
    <property type="term" value="C:plasma membrane"/>
    <property type="evidence" value="ECO:0007669"/>
    <property type="project" value="UniProtKB-SubCell"/>
</dbReference>
<evidence type="ECO:0000313" key="13">
    <source>
        <dbReference type="EMBL" id="MBB6505412.1"/>
    </source>
</evidence>
<dbReference type="GO" id="GO:0004888">
    <property type="term" value="F:transmembrane signaling receptor activity"/>
    <property type="evidence" value="ECO:0007669"/>
    <property type="project" value="InterPro"/>
</dbReference>
<keyword evidence="6 9" id="KW-0472">Membrane</keyword>
<name>A0A7X0MN82_9SPHN</name>
<dbReference type="SUPFAM" id="SSF158472">
    <property type="entry name" value="HAMP domain-like"/>
    <property type="match status" value="1"/>
</dbReference>
<evidence type="ECO:0000256" key="7">
    <source>
        <dbReference type="ARBA" id="ARBA00029447"/>
    </source>
</evidence>
<dbReference type="EMBL" id="JACHBT010000012">
    <property type="protein sequence ID" value="MBB6505412.1"/>
    <property type="molecule type" value="Genomic_DNA"/>
</dbReference>
<evidence type="ECO:0000256" key="10">
    <source>
        <dbReference type="SAM" id="SignalP"/>
    </source>
</evidence>
<evidence type="ECO:0000256" key="9">
    <source>
        <dbReference type="SAM" id="Phobius"/>
    </source>
</evidence>
<keyword evidence="4 9" id="KW-0812">Transmembrane</keyword>
<reference evidence="13 14" key="1">
    <citation type="submission" date="2020-08" db="EMBL/GenBank/DDBJ databases">
        <title>The Agave Microbiome: Exploring the role of microbial communities in plant adaptations to desert environments.</title>
        <authorList>
            <person name="Partida-Martinez L.P."/>
        </authorList>
    </citation>
    <scope>NUCLEOTIDE SEQUENCE [LARGE SCALE GENOMIC DNA]</scope>
    <source>
        <strain evidence="13 14">AS3.13</strain>
    </source>
</reference>
<organism evidence="13 14">
    <name type="scientific">Sphingomonas endophytica</name>
    <dbReference type="NCBI Taxonomy" id="869719"/>
    <lineage>
        <taxon>Bacteria</taxon>
        <taxon>Pseudomonadati</taxon>
        <taxon>Pseudomonadota</taxon>
        <taxon>Alphaproteobacteria</taxon>
        <taxon>Sphingomonadales</taxon>
        <taxon>Sphingomonadaceae</taxon>
        <taxon>Sphingomonas</taxon>
    </lineage>
</organism>
<keyword evidence="10" id="KW-0732">Signal</keyword>
<dbReference type="Pfam" id="PF17202">
    <property type="entry name" value="sCache_3_3"/>
    <property type="match status" value="1"/>
</dbReference>
<evidence type="ECO:0000256" key="5">
    <source>
        <dbReference type="ARBA" id="ARBA00022989"/>
    </source>
</evidence>
<dbReference type="Gene3D" id="6.10.340.10">
    <property type="match status" value="1"/>
</dbReference>
<keyword evidence="3" id="KW-0145">Chemotaxis</keyword>
<dbReference type="InterPro" id="IPR051310">
    <property type="entry name" value="MCP_chemotaxis"/>
</dbReference>
<dbReference type="GO" id="GO:0007165">
    <property type="term" value="P:signal transduction"/>
    <property type="evidence" value="ECO:0007669"/>
    <property type="project" value="UniProtKB-KW"/>
</dbReference>
<dbReference type="InterPro" id="IPR029151">
    <property type="entry name" value="Sensor-like_sf"/>
</dbReference>
<dbReference type="SUPFAM" id="SSF58104">
    <property type="entry name" value="Methyl-accepting chemotaxis protein (MCP) signaling domain"/>
    <property type="match status" value="1"/>
</dbReference>
<evidence type="ECO:0000313" key="14">
    <source>
        <dbReference type="Proteomes" id="UP000522313"/>
    </source>
</evidence>
<evidence type="ECO:0000256" key="3">
    <source>
        <dbReference type="ARBA" id="ARBA00022500"/>
    </source>
</evidence>
<dbReference type="PANTHER" id="PTHR43531">
    <property type="entry name" value="PROTEIN ICFG"/>
    <property type="match status" value="1"/>
</dbReference>
<evidence type="ECO:0000259" key="12">
    <source>
        <dbReference type="PROSITE" id="PS50885"/>
    </source>
</evidence>
<dbReference type="PANTHER" id="PTHR43531:SF11">
    <property type="entry name" value="METHYL-ACCEPTING CHEMOTAXIS PROTEIN 3"/>
    <property type="match status" value="1"/>
</dbReference>
<evidence type="ECO:0000256" key="4">
    <source>
        <dbReference type="ARBA" id="ARBA00022692"/>
    </source>
</evidence>
<reference evidence="13 14" key="2">
    <citation type="submission" date="2020-08" db="EMBL/GenBank/DDBJ databases">
        <authorList>
            <person name="Partida-Martinez L."/>
            <person name="Huntemann M."/>
            <person name="Clum A."/>
            <person name="Wang J."/>
            <person name="Palaniappan K."/>
            <person name="Ritter S."/>
            <person name="Chen I.-M."/>
            <person name="Stamatis D."/>
            <person name="Reddy T."/>
            <person name="O'Malley R."/>
            <person name="Daum C."/>
            <person name="Shapiro N."/>
            <person name="Ivanova N."/>
            <person name="Kyrpides N."/>
            <person name="Woyke T."/>
        </authorList>
    </citation>
    <scope>NUCLEOTIDE SEQUENCE [LARGE SCALE GENOMIC DNA]</scope>
    <source>
        <strain evidence="13 14">AS3.13</strain>
    </source>
</reference>
<dbReference type="GO" id="GO:0006935">
    <property type="term" value="P:chemotaxis"/>
    <property type="evidence" value="ECO:0007669"/>
    <property type="project" value="UniProtKB-KW"/>
</dbReference>
<proteinExistence type="inferred from homology"/>
<dbReference type="Pfam" id="PF00015">
    <property type="entry name" value="MCPsignal"/>
    <property type="match status" value="1"/>
</dbReference>
<dbReference type="SUPFAM" id="SSF103190">
    <property type="entry name" value="Sensory domain-like"/>
    <property type="match status" value="1"/>
</dbReference>
<comment type="similarity">
    <text evidence="7">Belongs to the methyl-accepting chemotaxis (MCP) protein family.</text>
</comment>
<dbReference type="InterPro" id="IPR004089">
    <property type="entry name" value="MCPsignal_dom"/>
</dbReference>
<dbReference type="SMART" id="SM00304">
    <property type="entry name" value="HAMP"/>
    <property type="match status" value="2"/>
</dbReference>
<keyword evidence="8" id="KW-0807">Transducer</keyword>
<dbReference type="PROSITE" id="PS50885">
    <property type="entry name" value="HAMP"/>
    <property type="match status" value="2"/>
</dbReference>
<accession>A0A7X0MN82</accession>
<feature type="transmembrane region" description="Helical" evidence="9">
    <location>
        <begin position="177"/>
        <end position="196"/>
    </location>
</feature>
<dbReference type="InterPro" id="IPR003660">
    <property type="entry name" value="HAMP_dom"/>
</dbReference>
<feature type="domain" description="Methyl-accepting transducer" evidence="11">
    <location>
        <begin position="310"/>
        <end position="539"/>
    </location>
</feature>
<dbReference type="AlphaFoldDB" id="A0A7X0MN82"/>
<dbReference type="SMART" id="SM00283">
    <property type="entry name" value="MA"/>
    <property type="match status" value="1"/>
</dbReference>
<dbReference type="InterPro" id="IPR004090">
    <property type="entry name" value="Chemotax_Me-accpt_rcpt"/>
</dbReference>
<feature type="domain" description="HAMP" evidence="12">
    <location>
        <begin position="253"/>
        <end position="305"/>
    </location>
</feature>
<keyword evidence="5 9" id="KW-1133">Transmembrane helix</keyword>
<dbReference type="Proteomes" id="UP000522313">
    <property type="component" value="Unassembled WGS sequence"/>
</dbReference>
<dbReference type="Pfam" id="PF00672">
    <property type="entry name" value="HAMP"/>
    <property type="match status" value="1"/>
</dbReference>
<comment type="subcellular location">
    <subcellularLocation>
        <location evidence="1">Cell membrane</location>
        <topology evidence="1">Multi-pass membrane protein</topology>
    </subcellularLocation>
</comment>
<feature type="domain" description="HAMP" evidence="12">
    <location>
        <begin position="197"/>
        <end position="250"/>
    </location>
</feature>
<evidence type="ECO:0000259" key="11">
    <source>
        <dbReference type="PROSITE" id="PS50111"/>
    </source>
</evidence>
<gene>
    <name evidence="13" type="ORF">F4693_002400</name>
</gene>
<evidence type="ECO:0000256" key="8">
    <source>
        <dbReference type="PROSITE-ProRule" id="PRU00284"/>
    </source>
</evidence>
<dbReference type="CDD" id="cd06225">
    <property type="entry name" value="HAMP"/>
    <property type="match status" value="1"/>
</dbReference>
<dbReference type="InterPro" id="IPR033463">
    <property type="entry name" value="sCache_3"/>
</dbReference>
<comment type="caution">
    <text evidence="13">The sequence shown here is derived from an EMBL/GenBank/DDBJ whole genome shotgun (WGS) entry which is preliminary data.</text>
</comment>
<dbReference type="PRINTS" id="PR00260">
    <property type="entry name" value="CHEMTRNSDUCR"/>
</dbReference>
<dbReference type="CDD" id="cd11386">
    <property type="entry name" value="MCP_signal"/>
    <property type="match status" value="1"/>
</dbReference>
<protein>
    <submittedName>
        <fullName evidence="13">Methyl-accepting chemotaxis protein</fullName>
    </submittedName>
</protein>
<evidence type="ECO:0000256" key="1">
    <source>
        <dbReference type="ARBA" id="ARBA00004651"/>
    </source>
</evidence>